<proteinExistence type="predicted"/>
<organism evidence="2 3">
    <name type="scientific">Congregibacter brevis</name>
    <dbReference type="NCBI Taxonomy" id="3081201"/>
    <lineage>
        <taxon>Bacteria</taxon>
        <taxon>Pseudomonadati</taxon>
        <taxon>Pseudomonadota</taxon>
        <taxon>Gammaproteobacteria</taxon>
        <taxon>Cellvibrionales</taxon>
        <taxon>Halieaceae</taxon>
        <taxon>Congregibacter</taxon>
    </lineage>
</organism>
<evidence type="ECO:0000313" key="3">
    <source>
        <dbReference type="Proteomes" id="UP001626549"/>
    </source>
</evidence>
<sequence length="99" mass="11378">MSDWTKKRLRRIAERTVIEEYEYAAANPPPPAENARRGAQQSVEQALKDRVASLRSEIDRAYIERKAPPAVVSDRMRDLLIARRVIQEHPGAAEEIREL</sequence>
<gene>
    <name evidence="2" type="ORF">R0137_10970</name>
</gene>
<feature type="region of interest" description="Disordered" evidence="1">
    <location>
        <begin position="23"/>
        <end position="46"/>
    </location>
</feature>
<evidence type="ECO:0000256" key="1">
    <source>
        <dbReference type="SAM" id="MobiDB-lite"/>
    </source>
</evidence>
<name>A0ABZ0I9J7_9GAMM</name>
<protein>
    <submittedName>
        <fullName evidence="2">Uncharacterized protein</fullName>
    </submittedName>
</protein>
<dbReference type="RefSeq" id="WP_407326462.1">
    <property type="nucleotide sequence ID" value="NZ_CP136865.1"/>
</dbReference>
<evidence type="ECO:0000313" key="2">
    <source>
        <dbReference type="EMBL" id="WOJ95763.1"/>
    </source>
</evidence>
<dbReference type="Proteomes" id="UP001626549">
    <property type="component" value="Chromosome"/>
</dbReference>
<dbReference type="EMBL" id="CP136865">
    <property type="protein sequence ID" value="WOJ95763.1"/>
    <property type="molecule type" value="Genomic_DNA"/>
</dbReference>
<reference evidence="2 3" key="1">
    <citation type="submission" date="2023-10" db="EMBL/GenBank/DDBJ databases">
        <title>Two novel species belonging to the OM43/NOR5 clade.</title>
        <authorList>
            <person name="Park M."/>
        </authorList>
    </citation>
    <scope>NUCLEOTIDE SEQUENCE [LARGE SCALE GENOMIC DNA]</scope>
    <source>
        <strain evidence="2 3">IMCC45268</strain>
    </source>
</reference>
<accession>A0ABZ0I9J7</accession>
<keyword evidence="3" id="KW-1185">Reference proteome</keyword>